<dbReference type="EMBL" id="NIQP01000003">
    <property type="protein sequence ID" value="PPB72228.1"/>
    <property type="molecule type" value="Genomic_DNA"/>
</dbReference>
<evidence type="ECO:0000259" key="5">
    <source>
        <dbReference type="PROSITE" id="PS51898"/>
    </source>
</evidence>
<dbReference type="InterPro" id="IPR002104">
    <property type="entry name" value="Integrase_catalytic"/>
</dbReference>
<comment type="similarity">
    <text evidence="1">Belongs to the 'phage' integrase family.</text>
</comment>
<dbReference type="GO" id="GO:0006310">
    <property type="term" value="P:DNA recombination"/>
    <property type="evidence" value="ECO:0007669"/>
    <property type="project" value="UniProtKB-KW"/>
</dbReference>
<dbReference type="InterPro" id="IPR038488">
    <property type="entry name" value="Integrase_DNA-bd_sf"/>
</dbReference>
<sequence>MANIAKTILYDKDIRELEPKERQYRKAVGNPKELYIWINPSGVKTFFILHSRKTRKLAEFEQGRYGVEQAREDALKITKRLKSGAELKSNKYTIGALFDNYIRRKKATLSQSYTKKIIDQMNAYILPKFKDIDIANIKFSDLLEVLEPLFNPHNPKSSRLETIHRIINHLNQLFESAINDRYIDYNPCKALHEKFPTSSSFSLKNGTDTRYSALSDESDLKEFLTDLRNDSTMDLQTKRAVILQILCVNRPGNTAEARWEHIDFKHGTWTIPAKQMKMRYAHQILLSKETIKILKEQKNYSPIESEFVFPAFNNQGHLHRDTIGKAIRNLGGKNKYLDKASAHGFRATFKTICSLNLAKLGMLGISEKTIENVLAHKELNSVKYAYERQTATIEQKRTLMQWYADYLNNLCKFV</sequence>
<dbReference type="Gene3D" id="1.10.150.130">
    <property type="match status" value="1"/>
</dbReference>
<dbReference type="InterPro" id="IPR053876">
    <property type="entry name" value="Phage_int_M"/>
</dbReference>
<dbReference type="PANTHER" id="PTHR30629">
    <property type="entry name" value="PROPHAGE INTEGRASE"/>
    <property type="match status" value="1"/>
</dbReference>
<evidence type="ECO:0000313" key="7">
    <source>
        <dbReference type="Proteomes" id="UP000239685"/>
    </source>
</evidence>
<keyword evidence="4" id="KW-0233">DNA recombination</keyword>
<dbReference type="CDD" id="cd00801">
    <property type="entry name" value="INT_P4_C"/>
    <property type="match status" value="1"/>
</dbReference>
<evidence type="ECO:0000256" key="2">
    <source>
        <dbReference type="ARBA" id="ARBA00022908"/>
    </source>
</evidence>
<feature type="domain" description="Tyr recombinase" evidence="5">
    <location>
        <begin position="209"/>
        <end position="400"/>
    </location>
</feature>
<organism evidence="6 7">
    <name type="scientific">Campylobacter hyointestinalis subsp. hyointestinalis</name>
    <dbReference type="NCBI Taxonomy" id="91352"/>
    <lineage>
        <taxon>Bacteria</taxon>
        <taxon>Pseudomonadati</taxon>
        <taxon>Campylobacterota</taxon>
        <taxon>Epsilonproteobacteria</taxon>
        <taxon>Campylobacterales</taxon>
        <taxon>Campylobacteraceae</taxon>
        <taxon>Campylobacter</taxon>
    </lineage>
</organism>
<dbReference type="Pfam" id="PF00589">
    <property type="entry name" value="Phage_integrase"/>
    <property type="match status" value="1"/>
</dbReference>
<dbReference type="InterPro" id="IPR011010">
    <property type="entry name" value="DNA_brk_join_enz"/>
</dbReference>
<evidence type="ECO:0000256" key="4">
    <source>
        <dbReference type="ARBA" id="ARBA00023172"/>
    </source>
</evidence>
<name>A0A855NC22_CAMHY</name>
<dbReference type="PROSITE" id="PS51898">
    <property type="entry name" value="TYR_RECOMBINASE"/>
    <property type="match status" value="1"/>
</dbReference>
<proteinExistence type="inferred from homology"/>
<comment type="caution">
    <text evidence="6">The sequence shown here is derived from an EMBL/GenBank/DDBJ whole genome shotgun (WGS) entry which is preliminary data.</text>
</comment>
<dbReference type="GO" id="GO:0003677">
    <property type="term" value="F:DNA binding"/>
    <property type="evidence" value="ECO:0007669"/>
    <property type="project" value="UniProtKB-KW"/>
</dbReference>
<dbReference type="GO" id="GO:0015074">
    <property type="term" value="P:DNA integration"/>
    <property type="evidence" value="ECO:0007669"/>
    <property type="project" value="UniProtKB-KW"/>
</dbReference>
<evidence type="ECO:0000256" key="1">
    <source>
        <dbReference type="ARBA" id="ARBA00008857"/>
    </source>
</evidence>
<evidence type="ECO:0000256" key="3">
    <source>
        <dbReference type="ARBA" id="ARBA00023125"/>
    </source>
</evidence>
<reference evidence="6 7" key="1">
    <citation type="submission" date="2017-06" db="EMBL/GenBank/DDBJ databases">
        <title>Updating the genomic taxonomy and epidemiology of Campylobacter hyointestinalis; discovery in New Zealand farmed ruminants.</title>
        <authorList>
            <person name="Wilkinson D.A."/>
            <person name="Fayaz A."/>
            <person name="Biggs P.J."/>
            <person name="Midwinter A.C."/>
        </authorList>
    </citation>
    <scope>NUCLEOTIDE SEQUENCE [LARGE SCALE GENOMIC DNA]</scope>
    <source>
        <strain evidence="6 7">S1614a</strain>
    </source>
</reference>
<dbReference type="Gene3D" id="3.30.160.390">
    <property type="entry name" value="Integrase, DNA-binding domain"/>
    <property type="match status" value="1"/>
</dbReference>
<accession>A0A855NC22</accession>
<dbReference type="InterPro" id="IPR010998">
    <property type="entry name" value="Integrase_recombinase_N"/>
</dbReference>
<keyword evidence="2" id="KW-0229">DNA integration</keyword>
<keyword evidence="3" id="KW-0238">DNA-binding</keyword>
<dbReference type="Pfam" id="PF22022">
    <property type="entry name" value="Phage_int_M"/>
    <property type="match status" value="1"/>
</dbReference>
<gene>
    <name evidence="6" type="ORF">CDQ78_04685</name>
</gene>
<dbReference type="InterPro" id="IPR050808">
    <property type="entry name" value="Phage_Integrase"/>
</dbReference>
<evidence type="ECO:0000313" key="6">
    <source>
        <dbReference type="EMBL" id="PPB72228.1"/>
    </source>
</evidence>
<dbReference type="InterPro" id="IPR013762">
    <property type="entry name" value="Integrase-like_cat_sf"/>
</dbReference>
<dbReference type="Proteomes" id="UP000239685">
    <property type="component" value="Unassembled WGS sequence"/>
</dbReference>
<dbReference type="Gene3D" id="1.10.443.10">
    <property type="entry name" value="Intergrase catalytic core"/>
    <property type="match status" value="1"/>
</dbReference>
<protein>
    <submittedName>
        <fullName evidence="6">Integrase</fullName>
    </submittedName>
</protein>
<dbReference type="RefSeq" id="WP_034962882.1">
    <property type="nucleotide sequence ID" value="NZ_CBCRTP010000006.1"/>
</dbReference>
<dbReference type="AlphaFoldDB" id="A0A855NC22"/>
<dbReference type="PANTHER" id="PTHR30629:SF2">
    <property type="entry name" value="PROPHAGE INTEGRASE INTS-RELATED"/>
    <property type="match status" value="1"/>
</dbReference>
<dbReference type="SUPFAM" id="SSF56349">
    <property type="entry name" value="DNA breaking-rejoining enzymes"/>
    <property type="match status" value="1"/>
</dbReference>